<proteinExistence type="predicted"/>
<name>A0A8S9ISI7_BRACR</name>
<protein>
    <submittedName>
        <fullName evidence="1">Uncharacterized protein</fullName>
    </submittedName>
</protein>
<dbReference type="EMBL" id="QGKY02001015">
    <property type="protein sequence ID" value="KAF2572734.1"/>
    <property type="molecule type" value="Genomic_DNA"/>
</dbReference>
<dbReference type="AlphaFoldDB" id="A0A8S9ISI7"/>
<accession>A0A8S9ISI7</accession>
<gene>
    <name evidence="1" type="ORF">F2Q70_00002483</name>
</gene>
<comment type="caution">
    <text evidence="1">The sequence shown here is derived from an EMBL/GenBank/DDBJ whole genome shotgun (WGS) entry which is preliminary data.</text>
</comment>
<organism evidence="1">
    <name type="scientific">Brassica cretica</name>
    <name type="common">Mustard</name>
    <dbReference type="NCBI Taxonomy" id="69181"/>
    <lineage>
        <taxon>Eukaryota</taxon>
        <taxon>Viridiplantae</taxon>
        <taxon>Streptophyta</taxon>
        <taxon>Embryophyta</taxon>
        <taxon>Tracheophyta</taxon>
        <taxon>Spermatophyta</taxon>
        <taxon>Magnoliopsida</taxon>
        <taxon>eudicotyledons</taxon>
        <taxon>Gunneridae</taxon>
        <taxon>Pentapetalae</taxon>
        <taxon>rosids</taxon>
        <taxon>malvids</taxon>
        <taxon>Brassicales</taxon>
        <taxon>Brassicaceae</taxon>
        <taxon>Brassiceae</taxon>
        <taxon>Brassica</taxon>
    </lineage>
</organism>
<reference evidence="1" key="1">
    <citation type="submission" date="2019-12" db="EMBL/GenBank/DDBJ databases">
        <title>Genome sequencing and annotation of Brassica cretica.</title>
        <authorList>
            <person name="Studholme D.J."/>
            <person name="Sarris P.F."/>
        </authorList>
    </citation>
    <scope>NUCLEOTIDE SEQUENCE</scope>
    <source>
        <strain evidence="1">PFS-102/07</strain>
        <tissue evidence="1">Leaf</tissue>
    </source>
</reference>
<evidence type="ECO:0000313" key="1">
    <source>
        <dbReference type="EMBL" id="KAF2572734.1"/>
    </source>
</evidence>
<sequence>MLTDFQIWNSGENSVWQSASSGVATRLKVDRVRRGRRYLNLDLDLARASGVYGSPGPYLFSLRRCGAVVSALYPPPWRLGVRGVSDPIQIGLRRFPLSKHASVLPFPGGVSLKYSNGVYRISVHDLSCGSLSTGSAHPRWRVVGFWSSWLVARSATVRLHFELKNHPLVLRGGVSGHLLCFASIQSSRSPSQYQSLDLCKLRYYSYLLLIAFHDLSCGSISTGSVHPRWRVVGFWSSWLVARSATSATFRVEEPSSCSKRWSEWAFVVLYEYPELQISILAASVQSGPCLVLGELVLAFDPVTCMNLSDLVRPDLRLNISGDCERKEIIMNHVDGIRYTGKRGNKVNATFEVITVND</sequence>